<evidence type="ECO:0000313" key="1">
    <source>
        <dbReference type="EMBL" id="VBB69860.1"/>
    </source>
</evidence>
<gene>
    <name evidence="1" type="ORF">RIEGSTA812A_PEG_1333</name>
</gene>
<organism evidence="1">
    <name type="scientific">invertebrate metagenome</name>
    <dbReference type="NCBI Taxonomy" id="1711999"/>
    <lineage>
        <taxon>unclassified sequences</taxon>
        <taxon>metagenomes</taxon>
        <taxon>organismal metagenomes</taxon>
    </lineage>
</organism>
<reference evidence="1" key="1">
    <citation type="submission" date="2018-10" db="EMBL/GenBank/DDBJ databases">
        <authorList>
            <person name="Gruber-Vodicka H."/>
            <person name="Jaeckle O."/>
        </authorList>
    </citation>
    <scope>NUCLEOTIDE SEQUENCE</scope>
</reference>
<sequence length="176" mass="19307">MLGSPRHGTVRTIGSIVTDIIGAIVDRYTLSEATLLTQWSIIVGQEIAAVCMPIRLTFYRGKHEEGILLLKVANGSFAIELQHRIGPLMERINAYFGRAVVGKIRLTQGVLPRPLPNLLLGIPEPTLLPPAEEAALAAKLAPIHNDALREAFICLGRNIFQNQNSRQRVLGNRSSQ</sequence>
<dbReference type="InterPro" id="IPR010593">
    <property type="entry name" value="DUF1159"/>
</dbReference>
<protein>
    <submittedName>
        <fullName evidence="1">Zn-ribbon-containing, possibly RNA-binding protein and truncated derivatives</fullName>
    </submittedName>
</protein>
<name>A0A484H867_9ZZZZ</name>
<dbReference type="PIRSF" id="PIRSF032064">
    <property type="entry name" value="UCP032064"/>
    <property type="match status" value="1"/>
</dbReference>
<dbReference type="Pfam" id="PF05258">
    <property type="entry name" value="DciA"/>
    <property type="match status" value="1"/>
</dbReference>
<dbReference type="EMBL" id="LR026963">
    <property type="protein sequence ID" value="VBB69860.1"/>
    <property type="molecule type" value="Genomic_DNA"/>
</dbReference>
<dbReference type="AlphaFoldDB" id="A0A484H867"/>
<dbReference type="InterPro" id="IPR007922">
    <property type="entry name" value="DciA-like"/>
</dbReference>
<proteinExistence type="predicted"/>
<accession>A0A484H867</accession>